<dbReference type="OMA" id="QWETVII"/>
<feature type="compositionally biased region" description="Basic and acidic residues" evidence="6">
    <location>
        <begin position="675"/>
        <end position="686"/>
    </location>
</feature>
<feature type="compositionally biased region" description="Polar residues" evidence="6">
    <location>
        <begin position="1186"/>
        <end position="1201"/>
    </location>
</feature>
<evidence type="ECO:0000256" key="5">
    <source>
        <dbReference type="ARBA" id="ARBA00023242"/>
    </source>
</evidence>
<dbReference type="GO" id="GO:0000800">
    <property type="term" value="C:lateral element"/>
    <property type="evidence" value="ECO:0007669"/>
    <property type="project" value="TreeGrafter"/>
</dbReference>
<evidence type="ECO:0000256" key="3">
    <source>
        <dbReference type="ARBA" id="ARBA00007960"/>
    </source>
</evidence>
<dbReference type="GO" id="GO:0007143">
    <property type="term" value="P:female meiotic nuclear division"/>
    <property type="evidence" value="ECO:0007669"/>
    <property type="project" value="TreeGrafter"/>
</dbReference>
<feature type="compositionally biased region" description="Polar residues" evidence="6">
    <location>
        <begin position="579"/>
        <end position="593"/>
    </location>
</feature>
<evidence type="ECO:0000259" key="7">
    <source>
        <dbReference type="Pfam" id="PF18581"/>
    </source>
</evidence>
<comment type="similarity">
    <text evidence="3">Belongs to the SYCP2 family.</text>
</comment>
<feature type="region of interest" description="Disordered" evidence="6">
    <location>
        <begin position="1181"/>
        <end position="1218"/>
    </location>
</feature>
<comment type="subcellular location">
    <subcellularLocation>
        <location evidence="2">Chromosome</location>
    </subcellularLocation>
    <subcellularLocation>
        <location evidence="1">Nucleus</location>
    </subcellularLocation>
</comment>
<reference evidence="9" key="2">
    <citation type="submission" date="2025-05" db="UniProtKB">
        <authorList>
            <consortium name="Ensembl"/>
        </authorList>
    </citation>
    <scope>IDENTIFICATION</scope>
    <source>
        <strain evidence="9">Guanapo</strain>
    </source>
</reference>
<evidence type="ECO:0000256" key="6">
    <source>
        <dbReference type="SAM" id="MobiDB-lite"/>
    </source>
</evidence>
<feature type="domain" description="Synaptonemal complex protein 2 Spt16M-like" evidence="8">
    <location>
        <begin position="280"/>
        <end position="392"/>
    </location>
</feature>
<dbReference type="Ensembl" id="ENSPRET00000029006.1">
    <property type="protein sequence ID" value="ENSPREP00000028690.1"/>
    <property type="gene ID" value="ENSPREG00000019379.1"/>
</dbReference>
<dbReference type="GO" id="GO:0007140">
    <property type="term" value="P:male meiotic nuclear division"/>
    <property type="evidence" value="ECO:0007669"/>
    <property type="project" value="TreeGrafter"/>
</dbReference>
<feature type="region of interest" description="Disordered" evidence="6">
    <location>
        <begin position="579"/>
        <end position="600"/>
    </location>
</feature>
<feature type="compositionally biased region" description="Basic and acidic residues" evidence="6">
    <location>
        <begin position="625"/>
        <end position="641"/>
    </location>
</feature>
<dbReference type="PANTHER" id="PTHR15607:SF12">
    <property type="entry name" value="SYNAPTONEMAL COMPLEX PROTEIN 2"/>
    <property type="match status" value="1"/>
</dbReference>
<dbReference type="Pfam" id="PF18581">
    <property type="entry name" value="SYCP2_ARLD"/>
    <property type="match status" value="1"/>
</dbReference>
<feature type="compositionally biased region" description="Low complexity" evidence="6">
    <location>
        <begin position="1286"/>
        <end position="1301"/>
    </location>
</feature>
<feature type="domain" description="Synaptonemal complex protein 2 armadillo-repeat-like" evidence="7">
    <location>
        <begin position="8"/>
        <end position="185"/>
    </location>
</feature>
<feature type="compositionally biased region" description="Basic residues" evidence="6">
    <location>
        <begin position="1348"/>
        <end position="1363"/>
    </location>
</feature>
<dbReference type="RefSeq" id="XP_008434677.1">
    <property type="nucleotide sequence ID" value="XM_008436455.2"/>
</dbReference>
<protein>
    <submittedName>
        <fullName evidence="9">Synaptonemal complex protein 2</fullName>
    </submittedName>
</protein>
<dbReference type="Ensembl" id="ENSPRET00000028957.1">
    <property type="protein sequence ID" value="ENSPREP00000028641.1"/>
    <property type="gene ID" value="ENSPREG00000019379.1"/>
</dbReference>
<keyword evidence="5" id="KW-0539">Nucleus</keyword>
<dbReference type="KEGG" id="pret:103481159"/>
<feature type="compositionally biased region" description="Polar residues" evidence="6">
    <location>
        <begin position="658"/>
        <end position="668"/>
    </location>
</feature>
<dbReference type="GeneID" id="103481159"/>
<feature type="compositionally biased region" description="Polar residues" evidence="6">
    <location>
        <begin position="977"/>
        <end position="991"/>
    </location>
</feature>
<evidence type="ECO:0000256" key="1">
    <source>
        <dbReference type="ARBA" id="ARBA00004123"/>
    </source>
</evidence>
<dbReference type="InterPro" id="IPR024835">
    <property type="entry name" value="SYCP2-like"/>
</dbReference>
<evidence type="ECO:0000256" key="2">
    <source>
        <dbReference type="ARBA" id="ARBA00004286"/>
    </source>
</evidence>
<feature type="compositionally biased region" description="Basic and acidic residues" evidence="6">
    <location>
        <begin position="1303"/>
        <end position="1315"/>
    </location>
</feature>
<feature type="region of interest" description="Disordered" evidence="6">
    <location>
        <begin position="1286"/>
        <end position="1363"/>
    </location>
</feature>
<dbReference type="OrthoDB" id="10256849at2759"/>
<evidence type="ECO:0000313" key="10">
    <source>
        <dbReference type="Proteomes" id="UP000242638"/>
    </source>
</evidence>
<sequence>MAPSLSPQLENIISAALKSGDVRPLDLFLERNTFEDMSIKCSQQFLNKLDKLVTKGLDQKETKLAILGLASLYKCGNNLKLPSGAGLSGLISQGLIKKMVQWFEKCRELWIQYGPYWDETMFALSENFLNALMIVHESCKEGTSQVTESFLYPVGQLAVDPRINILIQKEAIRKYNIILDKIPVEFKRNRRILTSQDASDIMSKLAGRIVEGGDYDLQSSLMEALCRMATPDQRKKLADQWFSMAHVASGFAQISDSEFETACRRFLNMVNGMQGDKRRVYSYPCLRVYLGKYELLMPSDEKLEEFWIDFNLGSSSISFYFSLPDEEDGHWETVCINENEVLSYTVTEVAKRKVLQLKLSEVVVVDSVEGSSLIIHFSSSLDILQAARSVFGDDKNKGTHVVKTEAKHTVEGISTQVVPESQVSLSENEKNTAPFLLSTTTAPAQMVTPARQRISESTIYISSSERGSVNIGCFLPAKSSTNNKGSTSLLKFSVCSTAVMTHSHNTTPCSTEVFGNKEQKMPVAAAEDSFLFEEKSQESNFVPDTQPRVACNTSSNWSKLSDSEMLRIPTQKITSLSRLEPNSSLLEPQQRCPSSGQKLSVSGSSVVLHKQFHSELTERLQKLLNDRSKDPPPQESADHLRKASNTKRGSRETDSENTHASVTVPKTQRAQRSKQSKEKGEEKTALEADAGATKASEKTVINETFQNQKQSQVEDDIKIAISRRDNRDSEVTASMMKLISSRYETKTQTTRKGSAEKMTHNWIPPLINRSIFNQVKIPTCKMESLQKVNIRKSLNSTTTSVRNGKDTFAFSADSPLSIGKENQHFTKSLVTSTSGIHNSSTFLITSKKEQPLEKNKLHVKKHLFSDTDTDNAPTDVSWLRESARKPKPQVIKYSRQAQIKPKKVPLQSPDISPDLQSSSKVGKDKSKVTQEAMDQANAVRQAAVGIKPQAAAKRPRRAAATSKKNYKEPDTDDSQSETETPQSPKHSSADNLKNLEKTKEVAPTKKKRTASKQPITMKPPTEFALDVYPFSKVEQWNKVENCADDPPIKKSKKNLSEHQAHKYREAALTKTDLKVKAGNILQETLTLNKKNVIPGREQTSSLKDSLAACQTSFCPSPPFFEKMRSAGRSAPTLGLTCSAVLSPQGSPLPTSRDLSCQCTPSPIQLLPKVCSTVNSKGQRKLPSFYNGEQNQDSSKTPSVPSACSLAGQTPTPSPPTGLTSAEILAVQQHLSPVPLSLLSPSTQPLLTSTLLELDKPPVPSAHQSPLPGVALPSGCNLDLSKVSSVSLGSLSQSSPKSSILSRNMKEKTPVTDKNLELTQHFVSGPARKRCISSSSNSEEDEKEEEKKKSKMRGQRSPRMKPRKLFKSFAEVSAVDELSHISCSHWETEDMEENPELPGRTLNPNNLCQQLSSELKNKLQDRCKIMEIYNKQSSKTVQQHISSIGVQLNKKRAQRVGQIQKALLEEIKKMELDNNILQNMEKDISIFWKKQMMTFHSYQKQETKRTDILKKTLQSITGHNWDYEDGVFKSEMCLIKKDMKSIQDRLLSEMHEGEIQSVKRGLHALFFP</sequence>
<organism evidence="9 10">
    <name type="scientific">Poecilia reticulata</name>
    <name type="common">Guppy</name>
    <name type="synonym">Acanthophacelus reticulatus</name>
    <dbReference type="NCBI Taxonomy" id="8081"/>
    <lineage>
        <taxon>Eukaryota</taxon>
        <taxon>Metazoa</taxon>
        <taxon>Chordata</taxon>
        <taxon>Craniata</taxon>
        <taxon>Vertebrata</taxon>
        <taxon>Euteleostomi</taxon>
        <taxon>Actinopterygii</taxon>
        <taxon>Neopterygii</taxon>
        <taxon>Teleostei</taxon>
        <taxon>Neoteleostei</taxon>
        <taxon>Acanthomorphata</taxon>
        <taxon>Ovalentaria</taxon>
        <taxon>Atherinomorphae</taxon>
        <taxon>Cyprinodontiformes</taxon>
        <taxon>Poeciliidae</taxon>
        <taxon>Poeciliinae</taxon>
        <taxon>Poecilia</taxon>
    </lineage>
</organism>
<dbReference type="GeneTree" id="ENSGT00530000063859"/>
<dbReference type="CTD" id="10388"/>
<dbReference type="GO" id="GO:0000779">
    <property type="term" value="C:condensed chromosome, centromeric region"/>
    <property type="evidence" value="ECO:0007669"/>
    <property type="project" value="TreeGrafter"/>
</dbReference>
<evidence type="ECO:0000259" key="8">
    <source>
        <dbReference type="Pfam" id="PF18584"/>
    </source>
</evidence>
<dbReference type="InterPro" id="IPR041322">
    <property type="entry name" value="SYCP2_ARLD"/>
</dbReference>
<dbReference type="Proteomes" id="UP000242638">
    <property type="component" value="Unassembled WGS sequence"/>
</dbReference>
<keyword evidence="10" id="KW-1185">Reference proteome</keyword>
<dbReference type="Pfam" id="PF18584">
    <property type="entry name" value="SYCP2_SLD"/>
    <property type="match status" value="1"/>
</dbReference>
<feature type="region of interest" description="Disordered" evidence="6">
    <location>
        <begin position="865"/>
        <end position="1018"/>
    </location>
</feature>
<accession>A0A3P9Q3P8</accession>
<evidence type="ECO:0000256" key="4">
    <source>
        <dbReference type="ARBA" id="ARBA00022454"/>
    </source>
</evidence>
<dbReference type="InterPro" id="IPR040560">
    <property type="entry name" value="SYCP2_SLD"/>
</dbReference>
<proteinExistence type="inferred from homology"/>
<dbReference type="RefSeq" id="XP_008434679.1">
    <property type="nucleotide sequence ID" value="XM_008436457.2"/>
</dbReference>
<keyword evidence="4" id="KW-0158">Chromosome</keyword>
<name>A0A3P9Q3P8_POERE</name>
<feature type="region of interest" description="Disordered" evidence="6">
    <location>
        <begin position="625"/>
        <end position="698"/>
    </location>
</feature>
<dbReference type="PANTHER" id="PTHR15607">
    <property type="entry name" value="SYNAPTONEMAL COMPLEX PROTEIN-RELATED"/>
    <property type="match status" value="1"/>
</dbReference>
<feature type="compositionally biased region" description="Basic and acidic residues" evidence="6">
    <location>
        <begin position="993"/>
        <end position="1003"/>
    </location>
</feature>
<evidence type="ECO:0000313" key="9">
    <source>
        <dbReference type="Ensembl" id="ENSPREP00000028690.1"/>
    </source>
</evidence>
<reference evidence="10" key="1">
    <citation type="submission" date="2013-11" db="EMBL/GenBank/DDBJ databases">
        <title>The genomic landscape of the Guanapo guppy.</title>
        <authorList>
            <person name="Kuenstner A."/>
            <person name="Dreyer C."/>
        </authorList>
    </citation>
    <scope>NUCLEOTIDE SEQUENCE</scope>
    <source>
        <strain evidence="10">Guanapo</strain>
    </source>
</reference>
<dbReference type="RefSeq" id="XP_008434674.1">
    <property type="nucleotide sequence ID" value="XM_008436452.2"/>
</dbReference>
<dbReference type="RefSeq" id="XP_008434678.1">
    <property type="nucleotide sequence ID" value="XM_008436456.1"/>
</dbReference>